<organism evidence="6 7">
    <name type="scientific">Aliikangiella maris</name>
    <dbReference type="NCBI Taxonomy" id="3162458"/>
    <lineage>
        <taxon>Bacteria</taxon>
        <taxon>Pseudomonadati</taxon>
        <taxon>Pseudomonadota</taxon>
        <taxon>Gammaproteobacteria</taxon>
        <taxon>Oceanospirillales</taxon>
        <taxon>Pleioneaceae</taxon>
        <taxon>Aliikangiella</taxon>
    </lineage>
</organism>
<keyword evidence="3" id="KW-0479">Metal-binding</keyword>
<dbReference type="Pfam" id="PF01152">
    <property type="entry name" value="Bac_globin"/>
    <property type="match status" value="1"/>
</dbReference>
<dbReference type="CDD" id="cd14773">
    <property type="entry name" value="TrHb2_PhHbO-like_O"/>
    <property type="match status" value="1"/>
</dbReference>
<dbReference type="SUPFAM" id="SSF46458">
    <property type="entry name" value="Globin-like"/>
    <property type="match status" value="1"/>
</dbReference>
<gene>
    <name evidence="6" type="ORF">ABVT43_12910</name>
</gene>
<evidence type="ECO:0000256" key="1">
    <source>
        <dbReference type="ARBA" id="ARBA00022448"/>
    </source>
</evidence>
<accession>A0ABV2BVR3</accession>
<comment type="similarity">
    <text evidence="5">Belongs to the truncated hemoglobin family. Group II subfamily.</text>
</comment>
<dbReference type="Proteomes" id="UP001548189">
    <property type="component" value="Unassembled WGS sequence"/>
</dbReference>
<evidence type="ECO:0000256" key="2">
    <source>
        <dbReference type="ARBA" id="ARBA00022617"/>
    </source>
</evidence>
<dbReference type="RefSeq" id="WP_353896618.1">
    <property type="nucleotide sequence ID" value="NZ_JBEVCJ010000016.1"/>
</dbReference>
<evidence type="ECO:0000256" key="3">
    <source>
        <dbReference type="ARBA" id="ARBA00022723"/>
    </source>
</evidence>
<keyword evidence="4" id="KW-0408">Iron</keyword>
<evidence type="ECO:0000256" key="4">
    <source>
        <dbReference type="ARBA" id="ARBA00023004"/>
    </source>
</evidence>
<dbReference type="EMBL" id="JBEVCJ010000016">
    <property type="protein sequence ID" value="MET1256032.1"/>
    <property type="molecule type" value="Genomic_DNA"/>
</dbReference>
<dbReference type="PANTHER" id="PTHR47366">
    <property type="entry name" value="TWO-ON-TWO HEMOGLOBIN-3"/>
    <property type="match status" value="1"/>
</dbReference>
<dbReference type="InterPro" id="IPR009050">
    <property type="entry name" value="Globin-like_sf"/>
</dbReference>
<reference evidence="6 7" key="1">
    <citation type="submission" date="2024-06" db="EMBL/GenBank/DDBJ databases">
        <authorList>
            <person name="Li F."/>
        </authorList>
    </citation>
    <scope>NUCLEOTIDE SEQUENCE [LARGE SCALE GENOMIC DNA]</scope>
    <source>
        <strain evidence="6 7">GXAS 311</strain>
    </source>
</reference>
<dbReference type="PANTHER" id="PTHR47366:SF1">
    <property type="entry name" value="TWO-ON-TWO HEMOGLOBIN-3"/>
    <property type="match status" value="1"/>
</dbReference>
<dbReference type="InterPro" id="IPR001486">
    <property type="entry name" value="Hemoglobin_trunc"/>
</dbReference>
<dbReference type="InterPro" id="IPR012292">
    <property type="entry name" value="Globin/Proto"/>
</dbReference>
<proteinExistence type="inferred from homology"/>
<keyword evidence="1" id="KW-0813">Transport</keyword>
<evidence type="ECO:0000313" key="7">
    <source>
        <dbReference type="Proteomes" id="UP001548189"/>
    </source>
</evidence>
<evidence type="ECO:0000313" key="6">
    <source>
        <dbReference type="EMBL" id="MET1256032.1"/>
    </source>
</evidence>
<protein>
    <submittedName>
        <fullName evidence="6">Group II truncated hemoglobin</fullName>
    </submittedName>
</protein>
<keyword evidence="7" id="KW-1185">Reference proteome</keyword>
<name>A0ABV2BVR3_9GAMM</name>
<dbReference type="Gene3D" id="1.10.490.10">
    <property type="entry name" value="Globins"/>
    <property type="match status" value="1"/>
</dbReference>
<sequence>MQLDYGFGDTSFHAAGGEAGIWKLVDEFYDYMETLPLARKILLMHPEDLQISRDKLFRFLCGWLGGPRLFQQKYGPISIPGVHAHLTIGIKERDAWLICMKKSIEQQDYESDFKEYLFNQLCFPAERVRNAE</sequence>
<dbReference type="InterPro" id="IPR044203">
    <property type="entry name" value="GlbO/GLB3-like"/>
</dbReference>
<evidence type="ECO:0000256" key="5">
    <source>
        <dbReference type="ARBA" id="ARBA00034496"/>
    </source>
</evidence>
<comment type="caution">
    <text evidence="6">The sequence shown here is derived from an EMBL/GenBank/DDBJ whole genome shotgun (WGS) entry which is preliminary data.</text>
</comment>
<keyword evidence="2" id="KW-0349">Heme</keyword>